<protein>
    <submittedName>
        <fullName evidence="2">Uncharacterized protein</fullName>
    </submittedName>
</protein>
<evidence type="ECO:0000313" key="2">
    <source>
        <dbReference type="EMBL" id="GAI12106.1"/>
    </source>
</evidence>
<feature type="non-terminal residue" evidence="2">
    <location>
        <position position="1"/>
    </location>
</feature>
<feature type="transmembrane region" description="Helical" evidence="1">
    <location>
        <begin position="60"/>
        <end position="82"/>
    </location>
</feature>
<evidence type="ECO:0000256" key="1">
    <source>
        <dbReference type="SAM" id="Phobius"/>
    </source>
</evidence>
<accession>X1M225</accession>
<keyword evidence="1" id="KW-0472">Membrane</keyword>
<sequence length="100" mass="11410">DAYSGLTDTIYVTASRYDDTDIGPITMIGQTELNTPGANNEPFRINMNNLDNNQSFSGDINSIIFLVMMTLIIGLFVLLHFLRKYRRPAKVVCYCEKRIR</sequence>
<comment type="caution">
    <text evidence="2">The sequence shown here is derived from an EMBL/GenBank/DDBJ whole genome shotgun (WGS) entry which is preliminary data.</text>
</comment>
<gene>
    <name evidence="2" type="ORF">S06H3_15711</name>
</gene>
<reference evidence="2" key="1">
    <citation type="journal article" date="2014" name="Front. Microbiol.">
        <title>High frequency of phylogenetically diverse reductive dehalogenase-homologous genes in deep subseafloor sedimentary metagenomes.</title>
        <authorList>
            <person name="Kawai M."/>
            <person name="Futagami T."/>
            <person name="Toyoda A."/>
            <person name="Takaki Y."/>
            <person name="Nishi S."/>
            <person name="Hori S."/>
            <person name="Arai W."/>
            <person name="Tsubouchi T."/>
            <person name="Morono Y."/>
            <person name="Uchiyama I."/>
            <person name="Ito T."/>
            <person name="Fujiyama A."/>
            <person name="Inagaki F."/>
            <person name="Takami H."/>
        </authorList>
    </citation>
    <scope>NUCLEOTIDE SEQUENCE</scope>
    <source>
        <strain evidence="2">Expedition CK06-06</strain>
    </source>
</reference>
<dbReference type="EMBL" id="BARV01007742">
    <property type="protein sequence ID" value="GAI12106.1"/>
    <property type="molecule type" value="Genomic_DNA"/>
</dbReference>
<dbReference type="AlphaFoldDB" id="X1M225"/>
<keyword evidence="1" id="KW-1133">Transmembrane helix</keyword>
<name>X1M225_9ZZZZ</name>
<proteinExistence type="predicted"/>
<organism evidence="2">
    <name type="scientific">marine sediment metagenome</name>
    <dbReference type="NCBI Taxonomy" id="412755"/>
    <lineage>
        <taxon>unclassified sequences</taxon>
        <taxon>metagenomes</taxon>
        <taxon>ecological metagenomes</taxon>
    </lineage>
</organism>
<keyword evidence="1" id="KW-0812">Transmembrane</keyword>